<sequence length="121" mass="13438">MKKLILTLCLTAAAATSAAASDEGRIAALEARIADLEYRIAALEARIADLEYRIAVLERNGNTAYRPNRSVYVCSITPFQKTFEAADNNEGLARSKVRRACNAETSAMFCEDRDIRCKRFD</sequence>
<dbReference type="AlphaFoldDB" id="A0A0B5CL05"/>
<dbReference type="KEGG" id="nel:NELON_03540"/>
<reference evidence="3 4" key="2">
    <citation type="journal article" date="2015" name="PLoS Genet.">
        <title>Common Cell Shape Evolution of Two Nasopharyngeal Pathogens.</title>
        <authorList>
            <person name="Veyrier F.J."/>
            <person name="Biais N."/>
            <person name="Morales P."/>
            <person name="Belkacem N."/>
            <person name="Guilhen C."/>
            <person name="Ranjeva S."/>
            <person name="Sismeiro O."/>
            <person name="Pehau-Arnaudet G."/>
            <person name="Rocha E.P."/>
            <person name="Werts C."/>
            <person name="Taha M.K."/>
            <person name="Boneca I.G."/>
        </authorList>
    </citation>
    <scope>NUCLEOTIDE SEQUENCE [LARGE SCALE GENOMIC DNA]</scope>
    <source>
        <strain evidence="3 4">ATCC 29315</strain>
    </source>
</reference>
<dbReference type="Gene3D" id="1.20.5.340">
    <property type="match status" value="1"/>
</dbReference>
<feature type="signal peptide" evidence="2">
    <location>
        <begin position="1"/>
        <end position="20"/>
    </location>
</feature>
<accession>A0A0B5CL05</accession>
<name>A0A0B5CL05_NEIEG</name>
<keyword evidence="2" id="KW-0732">Signal</keyword>
<protein>
    <recommendedName>
        <fullName evidence="5">Periplasmic protein</fullName>
    </recommendedName>
</protein>
<evidence type="ECO:0008006" key="5">
    <source>
        <dbReference type="Google" id="ProtNLM"/>
    </source>
</evidence>
<dbReference type="RefSeq" id="WP_040665863.1">
    <property type="nucleotide sequence ID" value="NZ_CP007726.1"/>
</dbReference>
<evidence type="ECO:0000256" key="2">
    <source>
        <dbReference type="SAM" id="SignalP"/>
    </source>
</evidence>
<dbReference type="Proteomes" id="UP000031392">
    <property type="component" value="Chromosome"/>
</dbReference>
<reference evidence="4" key="1">
    <citation type="submission" date="2014-05" db="EMBL/GenBank/DDBJ databases">
        <title>Complete Genome sequence of Neisseria elongata subsp. glycolytica.</title>
        <authorList>
            <person name="Veyrier F.J."/>
            <person name="Taha M.-K."/>
        </authorList>
    </citation>
    <scope>NUCLEOTIDE SEQUENCE [LARGE SCALE GENOMIC DNA]</scope>
    <source>
        <strain evidence="4">ATCC 29315</strain>
    </source>
</reference>
<evidence type="ECO:0000256" key="1">
    <source>
        <dbReference type="SAM" id="Coils"/>
    </source>
</evidence>
<dbReference type="EMBL" id="CP007726">
    <property type="protein sequence ID" value="AJE18044.1"/>
    <property type="molecule type" value="Genomic_DNA"/>
</dbReference>
<keyword evidence="4" id="KW-1185">Reference proteome</keyword>
<feature type="chain" id="PRO_5002099281" description="Periplasmic protein" evidence="2">
    <location>
        <begin position="21"/>
        <end position="121"/>
    </location>
</feature>
<feature type="coiled-coil region" evidence="1">
    <location>
        <begin position="19"/>
        <end position="60"/>
    </location>
</feature>
<keyword evidence="1" id="KW-0175">Coiled coil</keyword>
<dbReference type="HOGENOM" id="CLU_2154970_0_0_4"/>
<gene>
    <name evidence="3" type="ORF">NELON_03540</name>
</gene>
<proteinExistence type="predicted"/>
<organism evidence="3 4">
    <name type="scientific">Neisseria elongata subsp. glycolytica ATCC 29315</name>
    <dbReference type="NCBI Taxonomy" id="546263"/>
    <lineage>
        <taxon>Bacteria</taxon>
        <taxon>Pseudomonadati</taxon>
        <taxon>Pseudomonadota</taxon>
        <taxon>Betaproteobacteria</taxon>
        <taxon>Neisseriales</taxon>
        <taxon>Neisseriaceae</taxon>
        <taxon>Neisseria</taxon>
    </lineage>
</organism>
<evidence type="ECO:0000313" key="4">
    <source>
        <dbReference type="Proteomes" id="UP000031392"/>
    </source>
</evidence>
<dbReference type="PATRIC" id="fig|546263.7.peg.745"/>
<evidence type="ECO:0000313" key="3">
    <source>
        <dbReference type="EMBL" id="AJE18044.1"/>
    </source>
</evidence>